<dbReference type="KEGG" id="alim:106520247"/>
<evidence type="ECO:0000256" key="2">
    <source>
        <dbReference type="ARBA" id="ARBA00022475"/>
    </source>
</evidence>
<evidence type="ECO:0000259" key="13">
    <source>
        <dbReference type="PROSITE" id="PS50835"/>
    </source>
</evidence>
<dbReference type="GO" id="GO:0042102">
    <property type="term" value="P:positive regulation of T cell proliferation"/>
    <property type="evidence" value="ECO:0007669"/>
    <property type="project" value="TreeGrafter"/>
</dbReference>
<evidence type="ECO:0000256" key="1">
    <source>
        <dbReference type="ARBA" id="ARBA00004251"/>
    </source>
</evidence>
<keyword evidence="6 11" id="KW-0472">Membrane</keyword>
<keyword evidence="7" id="KW-1015">Disulfide bond</keyword>
<evidence type="ECO:0000313" key="15">
    <source>
        <dbReference type="RefSeq" id="XP_013867677.1"/>
    </source>
</evidence>
<feature type="transmembrane region" description="Helical" evidence="11">
    <location>
        <begin position="167"/>
        <end position="188"/>
    </location>
</feature>
<keyword evidence="14" id="KW-1185">Reference proteome</keyword>
<dbReference type="RefSeq" id="XP_013867677.1">
    <property type="nucleotide sequence ID" value="XM_014012223.1"/>
</dbReference>
<evidence type="ECO:0000256" key="12">
    <source>
        <dbReference type="SAM" id="SignalP"/>
    </source>
</evidence>
<dbReference type="InterPro" id="IPR007110">
    <property type="entry name" value="Ig-like_dom"/>
</dbReference>
<dbReference type="InParanoid" id="A0A2I4BIX2"/>
<keyword evidence="10" id="KW-0393">Immunoglobulin domain</keyword>
<dbReference type="PROSITE" id="PS50835">
    <property type="entry name" value="IG_LIKE"/>
    <property type="match status" value="1"/>
</dbReference>
<evidence type="ECO:0000256" key="8">
    <source>
        <dbReference type="ARBA" id="ARBA00023170"/>
    </source>
</evidence>
<keyword evidence="5 11" id="KW-1133">Transmembrane helix</keyword>
<dbReference type="GO" id="GO:0006955">
    <property type="term" value="P:immune response"/>
    <property type="evidence" value="ECO:0007669"/>
    <property type="project" value="TreeGrafter"/>
</dbReference>
<dbReference type="PANTHER" id="PTHR25466">
    <property type="entry name" value="T-LYMPHOCYTE ACTIVATION ANTIGEN"/>
    <property type="match status" value="1"/>
</dbReference>
<dbReference type="OrthoDB" id="8446517at2759"/>
<name>A0A2I4BIX2_AUSLI</name>
<dbReference type="GO" id="GO:0042130">
    <property type="term" value="P:negative regulation of T cell proliferation"/>
    <property type="evidence" value="ECO:0007669"/>
    <property type="project" value="TreeGrafter"/>
</dbReference>
<dbReference type="SUPFAM" id="SSF48726">
    <property type="entry name" value="Immunoglobulin"/>
    <property type="match status" value="1"/>
</dbReference>
<evidence type="ECO:0000256" key="6">
    <source>
        <dbReference type="ARBA" id="ARBA00023136"/>
    </source>
</evidence>
<evidence type="ECO:0000313" key="14">
    <source>
        <dbReference type="Proteomes" id="UP000192220"/>
    </source>
</evidence>
<dbReference type="Gene3D" id="2.60.40.10">
    <property type="entry name" value="Immunoglobulins"/>
    <property type="match status" value="1"/>
</dbReference>
<dbReference type="InterPro" id="IPR036179">
    <property type="entry name" value="Ig-like_dom_sf"/>
</dbReference>
<reference evidence="15" key="1">
    <citation type="submission" date="2025-08" db="UniProtKB">
        <authorList>
            <consortium name="RefSeq"/>
        </authorList>
    </citation>
    <scope>IDENTIFICATION</scope>
    <source>
        <strain evidence="15">Quisiro</strain>
        <tissue evidence="15">Liver</tissue>
    </source>
</reference>
<comment type="subcellular location">
    <subcellularLocation>
        <location evidence="1">Cell membrane</location>
        <topology evidence="1">Single-pass type I membrane protein</topology>
    </subcellularLocation>
</comment>
<dbReference type="InterPro" id="IPR051713">
    <property type="entry name" value="T-cell_Activation_Regulation"/>
</dbReference>
<dbReference type="PANTHER" id="PTHR25466:SF9">
    <property type="entry name" value="FIBRONECTIN TYPE-III DOMAIN-CONTAINING PROTEIN"/>
    <property type="match status" value="1"/>
</dbReference>
<dbReference type="GO" id="GO:0007166">
    <property type="term" value="P:cell surface receptor signaling pathway"/>
    <property type="evidence" value="ECO:0007669"/>
    <property type="project" value="TreeGrafter"/>
</dbReference>
<dbReference type="GO" id="GO:0071222">
    <property type="term" value="P:cellular response to lipopolysaccharide"/>
    <property type="evidence" value="ECO:0007669"/>
    <property type="project" value="TreeGrafter"/>
</dbReference>
<dbReference type="GO" id="GO:0009897">
    <property type="term" value="C:external side of plasma membrane"/>
    <property type="evidence" value="ECO:0007669"/>
    <property type="project" value="TreeGrafter"/>
</dbReference>
<keyword evidence="8" id="KW-0675">Receptor</keyword>
<dbReference type="InterPro" id="IPR013783">
    <property type="entry name" value="Ig-like_fold"/>
</dbReference>
<evidence type="ECO:0000256" key="10">
    <source>
        <dbReference type="ARBA" id="ARBA00023319"/>
    </source>
</evidence>
<keyword evidence="4 12" id="KW-0732">Signal</keyword>
<dbReference type="InterPro" id="IPR013106">
    <property type="entry name" value="Ig_V-set"/>
</dbReference>
<evidence type="ECO:0000256" key="3">
    <source>
        <dbReference type="ARBA" id="ARBA00022692"/>
    </source>
</evidence>
<evidence type="ECO:0000256" key="5">
    <source>
        <dbReference type="ARBA" id="ARBA00022989"/>
    </source>
</evidence>
<keyword evidence="9" id="KW-0325">Glycoprotein</keyword>
<dbReference type="Pfam" id="PF07686">
    <property type="entry name" value="V-set"/>
    <property type="match status" value="1"/>
</dbReference>
<dbReference type="AlphaFoldDB" id="A0A2I4BIX2"/>
<evidence type="ECO:0000256" key="4">
    <source>
        <dbReference type="ARBA" id="ARBA00022729"/>
    </source>
</evidence>
<evidence type="ECO:0000256" key="9">
    <source>
        <dbReference type="ARBA" id="ARBA00023180"/>
    </source>
</evidence>
<proteinExistence type="predicted"/>
<feature type="chain" id="PRO_5014147835" evidence="12">
    <location>
        <begin position="23"/>
        <end position="206"/>
    </location>
</feature>
<evidence type="ECO:0000256" key="11">
    <source>
        <dbReference type="SAM" id="Phobius"/>
    </source>
</evidence>
<feature type="signal peptide" evidence="12">
    <location>
        <begin position="1"/>
        <end position="22"/>
    </location>
</feature>
<organism evidence="14 15">
    <name type="scientific">Austrofundulus limnaeus</name>
    <name type="common">Annual killifish</name>
    <dbReference type="NCBI Taxonomy" id="52670"/>
    <lineage>
        <taxon>Eukaryota</taxon>
        <taxon>Metazoa</taxon>
        <taxon>Chordata</taxon>
        <taxon>Craniata</taxon>
        <taxon>Vertebrata</taxon>
        <taxon>Euteleostomi</taxon>
        <taxon>Actinopterygii</taxon>
        <taxon>Neopterygii</taxon>
        <taxon>Teleostei</taxon>
        <taxon>Neoteleostei</taxon>
        <taxon>Acanthomorphata</taxon>
        <taxon>Ovalentaria</taxon>
        <taxon>Atherinomorphae</taxon>
        <taxon>Cyprinodontiformes</taxon>
        <taxon>Rivulidae</taxon>
        <taxon>Austrofundulus</taxon>
    </lineage>
</organism>
<sequence length="206" mass="22996">MALIGLFQLVLSTLLFVVVIDGPPPPANISIQAESGQDVPLTCHIPDKYNSSVKLSKVVSERVTVCLFRNGQFDKESQHPSFRNRVVLNDSNRNGEYLSLTLKNMTTADRGTYWAHGLHESTWYTFCVYILTVVGTGNPNWRIHVEDQNNKTSLDDGVKIKISTLTVVLYVLGGVLVLVLVFLGVICFKQHQNSNSLLLNHRLNKS</sequence>
<keyword evidence="3 11" id="KW-0812">Transmembrane</keyword>
<gene>
    <name evidence="15" type="primary">LOC106520247</name>
</gene>
<feature type="domain" description="Ig-like" evidence="13">
    <location>
        <begin position="25"/>
        <end position="113"/>
    </location>
</feature>
<dbReference type="GeneID" id="106520247"/>
<accession>A0A2I4BIX2</accession>
<dbReference type="Proteomes" id="UP000192220">
    <property type="component" value="Unplaced"/>
</dbReference>
<protein>
    <submittedName>
        <fullName evidence="15">Uncharacterized protein LOC106520247</fullName>
    </submittedName>
</protein>
<evidence type="ECO:0000256" key="7">
    <source>
        <dbReference type="ARBA" id="ARBA00023157"/>
    </source>
</evidence>
<keyword evidence="2" id="KW-1003">Cell membrane</keyword>
<dbReference type="GO" id="GO:0031295">
    <property type="term" value="P:T cell costimulation"/>
    <property type="evidence" value="ECO:0007669"/>
    <property type="project" value="TreeGrafter"/>
</dbReference>